<organism evidence="11 13">
    <name type="scientific">Azotobacter beijerinckii</name>
    <dbReference type="NCBI Taxonomy" id="170623"/>
    <lineage>
        <taxon>Bacteria</taxon>
        <taxon>Pseudomonadati</taxon>
        <taxon>Pseudomonadota</taxon>
        <taxon>Gammaproteobacteria</taxon>
        <taxon>Pseudomonadales</taxon>
        <taxon>Pseudomonadaceae</taxon>
        <taxon>Azotobacter</taxon>
    </lineage>
</organism>
<dbReference type="Proteomes" id="UP000198861">
    <property type="component" value="Unassembled WGS sequence"/>
</dbReference>
<dbReference type="InterPro" id="IPR001518">
    <property type="entry name" value="Arginosuc_synth"/>
</dbReference>
<evidence type="ECO:0000256" key="1">
    <source>
        <dbReference type="ARBA" id="ARBA00004967"/>
    </source>
</evidence>
<dbReference type="SUPFAM" id="SSF52402">
    <property type="entry name" value="Adenine nucleotide alpha hydrolases-like"/>
    <property type="match status" value="1"/>
</dbReference>
<dbReference type="PANTHER" id="PTHR11587">
    <property type="entry name" value="ARGININOSUCCINATE SYNTHASE"/>
    <property type="match status" value="1"/>
</dbReference>
<evidence type="ECO:0000256" key="7">
    <source>
        <dbReference type="ARBA" id="ARBA00022840"/>
    </source>
</evidence>
<evidence type="ECO:0000256" key="3">
    <source>
        <dbReference type="ARBA" id="ARBA00022571"/>
    </source>
</evidence>
<accession>A0A1I4IUW2</accession>
<dbReference type="EMBL" id="FOKJ01000190">
    <property type="protein sequence ID" value="SFB65231.1"/>
    <property type="molecule type" value="Genomic_DNA"/>
</dbReference>
<dbReference type="Proteomes" id="UP000199579">
    <property type="component" value="Unassembled WGS sequence"/>
</dbReference>
<dbReference type="Pfam" id="PF00764">
    <property type="entry name" value="Arginosuc_synth"/>
    <property type="match status" value="1"/>
</dbReference>
<dbReference type="EC" id="6.3.4.5" evidence="2"/>
<protein>
    <recommendedName>
        <fullName evidence="2">argininosuccinate synthase</fullName>
        <ecNumber evidence="2">6.3.4.5</ecNumber>
    </recommendedName>
</protein>
<sequence>MIKPQTIRSINDIESRLNASSRVLCLYSGGLDGTFLLHRLVNSRCARIIALCVDLGGDPTTREIEERGQALGVETIFFDAKDAFANDFVAPSIIAQATYLGTHPICASLSRPLIARVAYDIAMREGCDMLLHTSSRSQNSLRRFNGALAALGFKGNYGSPFEETTIPRKVKIDKLIKAGIPITISSLFSTDTNLWGREFEYGELDDPEHVTVPESLYHWTKYTTEEPEQKICIRFEAGRPVAVNGSAHDLANLIKELNINVGRFGIGRYIGLEEIEDGRKVQEVREMPAAAILFDSYRRIEAACLSAECIREKISQEQLWVREAVEGRWFGSLRTAAQAFMDTIAKSVSGQVSYRINPSNMQFTSVIADNPLYIRNRDRYESADHI</sequence>
<dbReference type="RefSeq" id="WP_090944814.1">
    <property type="nucleotide sequence ID" value="NZ_FOKJ01000190.1"/>
</dbReference>
<dbReference type="Gene3D" id="3.90.1260.10">
    <property type="entry name" value="Argininosuccinate synthetase, chain A, domain 2"/>
    <property type="match status" value="1"/>
</dbReference>
<proteinExistence type="predicted"/>
<reference evidence="10 12" key="1">
    <citation type="submission" date="2016-10" db="EMBL/GenBank/DDBJ databases">
        <authorList>
            <person name="Varghese N."/>
            <person name="Submissions S."/>
        </authorList>
    </citation>
    <scope>NUCLEOTIDE SEQUENCE [LARGE SCALE GENOMIC DNA]</scope>
    <source>
        <strain evidence="10 12">DSM 282</strain>
    </source>
</reference>
<dbReference type="InterPro" id="IPR014729">
    <property type="entry name" value="Rossmann-like_a/b/a_fold"/>
</dbReference>
<keyword evidence="5" id="KW-0028">Amino-acid biosynthesis</keyword>
<dbReference type="InterPro" id="IPR048268">
    <property type="entry name" value="Arginosuc_syn_C"/>
</dbReference>
<evidence type="ECO:0000313" key="11">
    <source>
        <dbReference type="EMBL" id="SFL58132.1"/>
    </source>
</evidence>
<evidence type="ECO:0000313" key="12">
    <source>
        <dbReference type="Proteomes" id="UP000198861"/>
    </source>
</evidence>
<comment type="pathway">
    <text evidence="1">Amino-acid biosynthesis; L-arginine biosynthesis; L-arginine from L-ornithine and carbamoyl phosphate: step 2/3.</text>
</comment>
<evidence type="ECO:0000256" key="4">
    <source>
        <dbReference type="ARBA" id="ARBA00022598"/>
    </source>
</evidence>
<name>A0A1I4IUW2_9GAMM</name>
<dbReference type="EMBL" id="FOSX01000177">
    <property type="protein sequence ID" value="SFL58132.1"/>
    <property type="molecule type" value="Genomic_DNA"/>
</dbReference>
<reference evidence="11 13" key="2">
    <citation type="submission" date="2016-10" db="EMBL/GenBank/DDBJ databases">
        <authorList>
            <person name="de Groot N.N."/>
        </authorList>
    </citation>
    <scope>NUCLEOTIDE SEQUENCE [LARGE SCALE GENOMIC DNA]</scope>
    <source>
        <strain evidence="11 13">DSM 381</strain>
    </source>
</reference>
<feature type="domain" description="Arginosuccinate synthase C-terminal" evidence="9">
    <location>
        <begin position="188"/>
        <end position="383"/>
    </location>
</feature>
<dbReference type="GO" id="GO:0005524">
    <property type="term" value="F:ATP binding"/>
    <property type="evidence" value="ECO:0007669"/>
    <property type="project" value="UniProtKB-KW"/>
</dbReference>
<evidence type="ECO:0000256" key="6">
    <source>
        <dbReference type="ARBA" id="ARBA00022741"/>
    </source>
</evidence>
<dbReference type="UniPathway" id="UPA00068">
    <property type="reaction ID" value="UER00113"/>
</dbReference>
<dbReference type="GO" id="GO:0000053">
    <property type="term" value="P:argininosuccinate metabolic process"/>
    <property type="evidence" value="ECO:0007669"/>
    <property type="project" value="TreeGrafter"/>
</dbReference>
<dbReference type="InterPro" id="IPR024074">
    <property type="entry name" value="AS_cat/multimer_dom_body"/>
</dbReference>
<dbReference type="GO" id="GO:0005737">
    <property type="term" value="C:cytoplasm"/>
    <property type="evidence" value="ECO:0007669"/>
    <property type="project" value="TreeGrafter"/>
</dbReference>
<keyword evidence="7" id="KW-0067">ATP-binding</keyword>
<dbReference type="Pfam" id="PF20979">
    <property type="entry name" value="Arginosuc_syn_C"/>
    <property type="match status" value="1"/>
</dbReference>
<keyword evidence="12" id="KW-1185">Reference proteome</keyword>
<evidence type="ECO:0000259" key="9">
    <source>
        <dbReference type="Pfam" id="PF20979"/>
    </source>
</evidence>
<dbReference type="InterPro" id="IPR048267">
    <property type="entry name" value="Arginosuc_syn_N"/>
</dbReference>
<keyword evidence="3" id="KW-0055">Arginine biosynthesis</keyword>
<keyword evidence="6" id="KW-0547">Nucleotide-binding</keyword>
<dbReference type="GO" id="GO:0000050">
    <property type="term" value="P:urea cycle"/>
    <property type="evidence" value="ECO:0007669"/>
    <property type="project" value="TreeGrafter"/>
</dbReference>
<dbReference type="PANTHER" id="PTHR11587:SF2">
    <property type="entry name" value="ARGININOSUCCINATE SYNTHASE"/>
    <property type="match status" value="1"/>
</dbReference>
<gene>
    <name evidence="10" type="ORF">SAMN04244571_04788</name>
    <name evidence="11" type="ORF">SAMN04244574_04698</name>
</gene>
<keyword evidence="4" id="KW-0436">Ligase</keyword>
<evidence type="ECO:0000256" key="2">
    <source>
        <dbReference type="ARBA" id="ARBA00012286"/>
    </source>
</evidence>
<dbReference type="SUPFAM" id="SSF69864">
    <property type="entry name" value="Argininosuccinate synthetase, C-terminal domain"/>
    <property type="match status" value="1"/>
</dbReference>
<feature type="domain" description="Arginosuccinate synthase-like N-terminal" evidence="8">
    <location>
        <begin position="23"/>
        <end position="180"/>
    </location>
</feature>
<dbReference type="AlphaFoldDB" id="A0A1I4IUW2"/>
<dbReference type="GO" id="GO:0004055">
    <property type="term" value="F:argininosuccinate synthase activity"/>
    <property type="evidence" value="ECO:0007669"/>
    <property type="project" value="UniProtKB-EC"/>
</dbReference>
<evidence type="ECO:0000259" key="8">
    <source>
        <dbReference type="Pfam" id="PF00764"/>
    </source>
</evidence>
<evidence type="ECO:0000256" key="5">
    <source>
        <dbReference type="ARBA" id="ARBA00022605"/>
    </source>
</evidence>
<dbReference type="NCBIfam" id="NF038212">
    <property type="entry name" value="argG_rel"/>
    <property type="match status" value="1"/>
</dbReference>
<evidence type="ECO:0000313" key="10">
    <source>
        <dbReference type="EMBL" id="SFB65231.1"/>
    </source>
</evidence>
<dbReference type="GO" id="GO:0006526">
    <property type="term" value="P:L-arginine biosynthetic process"/>
    <property type="evidence" value="ECO:0007669"/>
    <property type="project" value="UniProtKB-UniPathway"/>
</dbReference>
<evidence type="ECO:0000313" key="13">
    <source>
        <dbReference type="Proteomes" id="UP000199579"/>
    </source>
</evidence>
<dbReference type="Gene3D" id="3.40.50.620">
    <property type="entry name" value="HUPs"/>
    <property type="match status" value="1"/>
</dbReference>